<proteinExistence type="predicted"/>
<evidence type="ECO:0000313" key="2">
    <source>
        <dbReference type="Proteomes" id="UP000755585"/>
    </source>
</evidence>
<sequence length="368" mass="41515">MARGRKAVELWDRPPHTAAKHQLLQEYLGAWFPILAKYNRRLFYYDAFAGPGRYKSGDDGSPLIALKTLIEHDYFTSMPRTEFVFLFNEQDPGCAEHLEGLIDELKATNKPWPANVRVGVTNNTFIELTTDLLDDLDSRAAKLAPTFAFVDPVGVKATPMAVLRRLTDFPKGELLVYFAHEAVFRFCGAGNIDQALTDLFGTEEYKDAGLLTGSQRSQYIHDLYKRQLHEVCNFPYIQSFAMYDHRGKRLYDLFYCTREPIGLDRMKGAMWKIAPSGDFSFRDRFANQDVIFGAEVDTTPLQSHLLTHFSGQAVTIEAIVDHVIVATPYASGHVKRATLAVMQRSGLISSPNQKRKGTFTDGTIVIFP</sequence>
<comment type="caution">
    <text evidence="1">The sequence shown here is derived from an EMBL/GenBank/DDBJ whole genome shotgun (WGS) entry which is preliminary data.</text>
</comment>
<accession>A0ABS4USG1</accession>
<protein>
    <submittedName>
        <fullName evidence="1">Three-Cys-motif partner protein</fullName>
    </submittedName>
</protein>
<keyword evidence="2" id="KW-1185">Reference proteome</keyword>
<dbReference type="NCBIfam" id="TIGR04474">
    <property type="entry name" value="tcm_partner"/>
    <property type="match status" value="1"/>
</dbReference>
<reference evidence="1 2" key="1">
    <citation type="submission" date="2021-03" db="EMBL/GenBank/DDBJ databases">
        <title>Sequencing the genomes of 1000 actinobacteria strains.</title>
        <authorList>
            <person name="Klenk H.-P."/>
        </authorList>
    </citation>
    <scope>NUCLEOTIDE SEQUENCE [LARGE SCALE GENOMIC DNA]</scope>
    <source>
        <strain evidence="1 2">DSM 18824</strain>
    </source>
</reference>
<dbReference type="Proteomes" id="UP000755585">
    <property type="component" value="Unassembled WGS sequence"/>
</dbReference>
<gene>
    <name evidence="1" type="ORF">JOF29_005688</name>
</gene>
<dbReference type="RefSeq" id="WP_209697363.1">
    <property type="nucleotide sequence ID" value="NZ_BAAAVU010000031.1"/>
</dbReference>
<organism evidence="1 2">
    <name type="scientific">Kribbella aluminosa</name>
    <dbReference type="NCBI Taxonomy" id="416017"/>
    <lineage>
        <taxon>Bacteria</taxon>
        <taxon>Bacillati</taxon>
        <taxon>Actinomycetota</taxon>
        <taxon>Actinomycetes</taxon>
        <taxon>Propionibacteriales</taxon>
        <taxon>Kribbellaceae</taxon>
        <taxon>Kribbella</taxon>
    </lineage>
</organism>
<dbReference type="EMBL" id="JAGINT010000002">
    <property type="protein sequence ID" value="MBP2354578.1"/>
    <property type="molecule type" value="Genomic_DNA"/>
</dbReference>
<evidence type="ECO:0000313" key="1">
    <source>
        <dbReference type="EMBL" id="MBP2354578.1"/>
    </source>
</evidence>
<dbReference type="InterPro" id="IPR031009">
    <property type="entry name" value="Tcm_partner"/>
</dbReference>
<name>A0ABS4USG1_9ACTN</name>